<evidence type="ECO:0000259" key="16">
    <source>
        <dbReference type="PROSITE" id="PS50255"/>
    </source>
</evidence>
<evidence type="ECO:0000313" key="17">
    <source>
        <dbReference type="EMBL" id="VDD86230.1"/>
    </source>
</evidence>
<evidence type="ECO:0000313" key="18">
    <source>
        <dbReference type="Proteomes" id="UP000274131"/>
    </source>
</evidence>
<reference evidence="17 18" key="2">
    <citation type="submission" date="2018-10" db="EMBL/GenBank/DDBJ databases">
        <authorList>
            <consortium name="Pathogen Informatics"/>
        </authorList>
    </citation>
    <scope>NUCLEOTIDE SEQUENCE [LARGE SCALE GENOMIC DNA]</scope>
</reference>
<dbReference type="EMBL" id="UXUI01007202">
    <property type="protein sequence ID" value="VDD86230.1"/>
    <property type="molecule type" value="Genomic_DNA"/>
</dbReference>
<accession>A0A0N4UW19</accession>
<keyword evidence="4" id="KW-0812">Transmembrane</keyword>
<evidence type="ECO:0000256" key="9">
    <source>
        <dbReference type="ARBA" id="ARBA00023004"/>
    </source>
</evidence>
<comment type="subcellular location">
    <subcellularLocation>
        <location evidence="1">Endoplasmic reticulum membrane</location>
        <topology evidence="1">Single-pass membrane protein</topology>
        <orientation evidence="1">Cytoplasmic side</orientation>
    </subcellularLocation>
    <subcellularLocation>
        <location evidence="11">Microsome membrane</location>
        <topology evidence="11">Single-pass membrane protein</topology>
        <orientation evidence="11">Cytoplasmic side</orientation>
    </subcellularLocation>
</comment>
<evidence type="ECO:0000256" key="5">
    <source>
        <dbReference type="ARBA" id="ARBA00022723"/>
    </source>
</evidence>
<comment type="similarity">
    <text evidence="12 14">Belongs to the cytochrome b5 family.</text>
</comment>
<dbReference type="Pfam" id="PF00173">
    <property type="entry name" value="Cyt-b5"/>
    <property type="match status" value="1"/>
</dbReference>
<feature type="domain" description="Cytochrome b5 heme-binding" evidence="16">
    <location>
        <begin position="7"/>
        <end position="83"/>
    </location>
</feature>
<keyword evidence="18" id="KW-1185">Reference proteome</keyword>
<name>A0A0N4UW19_ENTVE</name>
<keyword evidence="9 14" id="KW-0408">Iron</keyword>
<sequence length="104" mass="11660">MTGDKSLRKLTRKEVEEHNSTKSSWIVIGNKVYDVTEFLDEHPGGCEVLLELAGGDATENFEDVGHSTDAQEMRETYLVGEIEKDEKQTYSPSKKEQPAPSTIE</sequence>
<gene>
    <name evidence="17" type="ORF">EVEC_LOCUS1373</name>
</gene>
<keyword evidence="10" id="KW-0472">Membrane</keyword>
<reference evidence="19" key="1">
    <citation type="submission" date="2017-02" db="UniProtKB">
        <authorList>
            <consortium name="WormBaseParasite"/>
        </authorList>
    </citation>
    <scope>IDENTIFICATION</scope>
</reference>
<dbReference type="SUPFAM" id="SSF55856">
    <property type="entry name" value="Cytochrome b5-like heme/steroid binding domain"/>
    <property type="match status" value="1"/>
</dbReference>
<evidence type="ECO:0000256" key="3">
    <source>
        <dbReference type="ARBA" id="ARBA00022617"/>
    </source>
</evidence>
<dbReference type="PANTHER" id="PTHR19359">
    <property type="entry name" value="CYTOCHROME B5"/>
    <property type="match status" value="1"/>
</dbReference>
<keyword evidence="6" id="KW-0256">Endoplasmic reticulum</keyword>
<dbReference type="PROSITE" id="PS50255">
    <property type="entry name" value="CYTOCHROME_B5_2"/>
    <property type="match status" value="1"/>
</dbReference>
<keyword evidence="3 14" id="KW-0349">Heme</keyword>
<dbReference type="GO" id="GO:0020037">
    <property type="term" value="F:heme binding"/>
    <property type="evidence" value="ECO:0007669"/>
    <property type="project" value="UniProtKB-UniRule"/>
</dbReference>
<dbReference type="WBParaSite" id="EVEC_0000166501-mRNA-1">
    <property type="protein sequence ID" value="EVEC_0000166501-mRNA-1"/>
    <property type="gene ID" value="EVEC_0000166501"/>
</dbReference>
<evidence type="ECO:0000256" key="11">
    <source>
        <dbReference type="ARBA" id="ARBA00037877"/>
    </source>
</evidence>
<evidence type="ECO:0000256" key="2">
    <source>
        <dbReference type="ARBA" id="ARBA00022448"/>
    </source>
</evidence>
<dbReference type="FunFam" id="3.10.120.10:FF:000002">
    <property type="entry name" value="Cytochrome b5 type B"/>
    <property type="match status" value="1"/>
</dbReference>
<dbReference type="PRINTS" id="PR00363">
    <property type="entry name" value="CYTOCHROMEB5"/>
</dbReference>
<evidence type="ECO:0000256" key="13">
    <source>
        <dbReference type="ARBA" id="ARBA00039806"/>
    </source>
</evidence>
<dbReference type="PROSITE" id="PS00191">
    <property type="entry name" value="CYTOCHROME_B5_1"/>
    <property type="match status" value="1"/>
</dbReference>
<evidence type="ECO:0000256" key="6">
    <source>
        <dbReference type="ARBA" id="ARBA00022824"/>
    </source>
</evidence>
<evidence type="ECO:0000256" key="4">
    <source>
        <dbReference type="ARBA" id="ARBA00022692"/>
    </source>
</evidence>
<keyword evidence="7" id="KW-0492">Microsome</keyword>
<dbReference type="InterPro" id="IPR050668">
    <property type="entry name" value="Cytochrome_b5"/>
</dbReference>
<dbReference type="OrthoDB" id="260519at2759"/>
<keyword evidence="8" id="KW-0249">Electron transport</keyword>
<dbReference type="Proteomes" id="UP000274131">
    <property type="component" value="Unassembled WGS sequence"/>
</dbReference>
<evidence type="ECO:0000256" key="8">
    <source>
        <dbReference type="ARBA" id="ARBA00022982"/>
    </source>
</evidence>
<protein>
    <recommendedName>
        <fullName evidence="13">Cytochrome b5</fullName>
    </recommendedName>
</protein>
<evidence type="ECO:0000256" key="1">
    <source>
        <dbReference type="ARBA" id="ARBA00004131"/>
    </source>
</evidence>
<keyword evidence="2" id="KW-0813">Transport</keyword>
<dbReference type="GO" id="GO:0005789">
    <property type="term" value="C:endoplasmic reticulum membrane"/>
    <property type="evidence" value="ECO:0007669"/>
    <property type="project" value="UniProtKB-SubCell"/>
</dbReference>
<dbReference type="AlphaFoldDB" id="A0A0N4UW19"/>
<dbReference type="GO" id="GO:0046872">
    <property type="term" value="F:metal ion binding"/>
    <property type="evidence" value="ECO:0007669"/>
    <property type="project" value="UniProtKB-UniRule"/>
</dbReference>
<dbReference type="PANTHER" id="PTHR19359:SF150">
    <property type="entry name" value="CYTOCHROME B5"/>
    <property type="match status" value="1"/>
</dbReference>
<dbReference type="STRING" id="51028.A0A0N4UW19"/>
<evidence type="ECO:0000313" key="19">
    <source>
        <dbReference type="WBParaSite" id="EVEC_0000166501-mRNA-1"/>
    </source>
</evidence>
<evidence type="ECO:0000256" key="12">
    <source>
        <dbReference type="ARBA" id="ARBA00038168"/>
    </source>
</evidence>
<dbReference type="Gene3D" id="3.10.120.10">
    <property type="entry name" value="Cytochrome b5-like heme/steroid binding domain"/>
    <property type="match status" value="1"/>
</dbReference>
<keyword evidence="5 14" id="KW-0479">Metal-binding</keyword>
<evidence type="ECO:0000256" key="14">
    <source>
        <dbReference type="RuleBase" id="RU362121"/>
    </source>
</evidence>
<dbReference type="SMART" id="SM01117">
    <property type="entry name" value="Cyt-b5"/>
    <property type="match status" value="1"/>
</dbReference>
<dbReference type="InterPro" id="IPR036400">
    <property type="entry name" value="Cyt_B5-like_heme/steroid_sf"/>
</dbReference>
<dbReference type="InterPro" id="IPR001199">
    <property type="entry name" value="Cyt_B5-like_heme/steroid-bd"/>
</dbReference>
<proteinExistence type="inferred from homology"/>
<evidence type="ECO:0000256" key="10">
    <source>
        <dbReference type="ARBA" id="ARBA00023136"/>
    </source>
</evidence>
<dbReference type="InterPro" id="IPR018506">
    <property type="entry name" value="Cyt_B5_heme-BS"/>
</dbReference>
<evidence type="ECO:0000256" key="15">
    <source>
        <dbReference type="SAM" id="MobiDB-lite"/>
    </source>
</evidence>
<evidence type="ECO:0000256" key="7">
    <source>
        <dbReference type="ARBA" id="ARBA00022848"/>
    </source>
</evidence>
<feature type="compositionally biased region" description="Basic and acidic residues" evidence="15">
    <location>
        <begin position="81"/>
        <end position="97"/>
    </location>
</feature>
<organism evidence="19">
    <name type="scientific">Enterobius vermicularis</name>
    <name type="common">Human pinworm</name>
    <dbReference type="NCBI Taxonomy" id="51028"/>
    <lineage>
        <taxon>Eukaryota</taxon>
        <taxon>Metazoa</taxon>
        <taxon>Ecdysozoa</taxon>
        <taxon>Nematoda</taxon>
        <taxon>Chromadorea</taxon>
        <taxon>Rhabditida</taxon>
        <taxon>Spirurina</taxon>
        <taxon>Oxyuridomorpha</taxon>
        <taxon>Oxyuroidea</taxon>
        <taxon>Oxyuridae</taxon>
        <taxon>Enterobius</taxon>
    </lineage>
</organism>
<feature type="region of interest" description="Disordered" evidence="15">
    <location>
        <begin position="81"/>
        <end position="104"/>
    </location>
</feature>